<gene>
    <name evidence="1" type="ORF">MENTE1834_LOCUS18554</name>
</gene>
<keyword evidence="2" id="KW-1185">Reference proteome</keyword>
<evidence type="ECO:0000313" key="1">
    <source>
        <dbReference type="EMBL" id="CAK5070158.1"/>
    </source>
</evidence>
<sequence length="85" mass="9828">MENADIIADLPHHSFLYYTHFRMEILYFGNNSTTNSSSFPLENYKVCTSGEDKHCINSTNNFNINDHINYYGINVAEYGRNGCHK</sequence>
<reference evidence="1" key="1">
    <citation type="submission" date="2023-11" db="EMBL/GenBank/DDBJ databases">
        <authorList>
            <person name="Poullet M."/>
        </authorList>
    </citation>
    <scope>NUCLEOTIDE SEQUENCE</scope>
    <source>
        <strain evidence="1">E1834</strain>
    </source>
</reference>
<dbReference type="Proteomes" id="UP001497535">
    <property type="component" value="Unassembled WGS sequence"/>
</dbReference>
<comment type="caution">
    <text evidence="1">The sequence shown here is derived from an EMBL/GenBank/DDBJ whole genome shotgun (WGS) entry which is preliminary data.</text>
</comment>
<proteinExistence type="predicted"/>
<evidence type="ECO:0000313" key="2">
    <source>
        <dbReference type="Proteomes" id="UP001497535"/>
    </source>
</evidence>
<dbReference type="EMBL" id="CAVMJV010000021">
    <property type="protein sequence ID" value="CAK5070158.1"/>
    <property type="molecule type" value="Genomic_DNA"/>
</dbReference>
<name>A0ACB0YZI1_MELEN</name>
<protein>
    <submittedName>
        <fullName evidence="1">Uncharacterized protein</fullName>
    </submittedName>
</protein>
<organism evidence="1 2">
    <name type="scientific">Meloidogyne enterolobii</name>
    <name type="common">Root-knot nematode worm</name>
    <name type="synonym">Meloidogyne mayaguensis</name>
    <dbReference type="NCBI Taxonomy" id="390850"/>
    <lineage>
        <taxon>Eukaryota</taxon>
        <taxon>Metazoa</taxon>
        <taxon>Ecdysozoa</taxon>
        <taxon>Nematoda</taxon>
        <taxon>Chromadorea</taxon>
        <taxon>Rhabditida</taxon>
        <taxon>Tylenchina</taxon>
        <taxon>Tylenchomorpha</taxon>
        <taxon>Tylenchoidea</taxon>
        <taxon>Meloidogynidae</taxon>
        <taxon>Meloidogyninae</taxon>
        <taxon>Meloidogyne</taxon>
    </lineage>
</organism>
<accession>A0ACB0YZI1</accession>